<gene>
    <name evidence="6" type="ORF">DOFOFD_02580</name>
</gene>
<dbReference type="InterPro" id="IPR016154">
    <property type="entry name" value="Heat_shock_Hsp33_C"/>
</dbReference>
<evidence type="ECO:0000313" key="7">
    <source>
        <dbReference type="Proteomes" id="UP001312908"/>
    </source>
</evidence>
<dbReference type="PIRSF" id="PIRSF005261">
    <property type="entry name" value="Heat_shock_Hsp33"/>
    <property type="match status" value="1"/>
</dbReference>
<keyword evidence="5" id="KW-0676">Redox-active center</keyword>
<keyword evidence="1" id="KW-0963">Cytoplasm</keyword>
<dbReference type="PANTHER" id="PTHR30111:SF1">
    <property type="entry name" value="33 KDA CHAPERONIN"/>
    <property type="match status" value="1"/>
</dbReference>
<dbReference type="EMBL" id="JAWJZY010000001">
    <property type="protein sequence ID" value="MEE8657902.1"/>
    <property type="molecule type" value="Genomic_DNA"/>
</dbReference>
<dbReference type="RefSeq" id="WP_394818871.1">
    <property type="nucleotide sequence ID" value="NZ_JAWJZY010000001.1"/>
</dbReference>
<keyword evidence="2" id="KW-0862">Zinc</keyword>
<dbReference type="InterPro" id="IPR000397">
    <property type="entry name" value="Heat_shock_Hsp33"/>
</dbReference>
<dbReference type="SUPFAM" id="SSF64397">
    <property type="entry name" value="Hsp33 domain"/>
    <property type="match status" value="1"/>
</dbReference>
<organism evidence="6 7">
    <name type="scientific">Sorlinia euscelidii</name>
    <dbReference type="NCBI Taxonomy" id="3081148"/>
    <lineage>
        <taxon>Bacteria</taxon>
        <taxon>Pseudomonadati</taxon>
        <taxon>Pseudomonadota</taxon>
        <taxon>Alphaproteobacteria</taxon>
        <taxon>Acetobacterales</taxon>
        <taxon>Acetobacteraceae</taxon>
        <taxon>Sorlinia</taxon>
    </lineage>
</organism>
<evidence type="ECO:0000256" key="3">
    <source>
        <dbReference type="ARBA" id="ARBA00023157"/>
    </source>
</evidence>
<sequence length="313" mass="33908">MKMSDMPASPPHAAAIPDIVINDAIQPFHLTNSPVRGRLVRLGGLADAILSRKALGAAAHLGGQALSLVAGMSAGLKFEGALSLQVKGDGPVSLLVADSTHDGAVRLYVRLTEDDRLRDPPETTPRADMMFGKGYFAFTIDQGPETDRQQGIVTLEGESLSEMAAHYFATSEQLPTSIRLFSRFQDGKWEAGALLLERIADEGGRESHDAEEDHWETAKTLAATLTAEEVFNPHLTHSALLYRVFGTLGVAVAAPRPARFGCRCAREKLLSVLRNFGDDDLDEMAENGVITMSCEFCGVDYRFDRNNIAPDPV</sequence>
<proteinExistence type="predicted"/>
<evidence type="ECO:0000313" key="6">
    <source>
        <dbReference type="EMBL" id="MEE8657902.1"/>
    </source>
</evidence>
<dbReference type="Pfam" id="PF01430">
    <property type="entry name" value="HSP33"/>
    <property type="match status" value="1"/>
</dbReference>
<keyword evidence="3" id="KW-1015">Disulfide bond</keyword>
<dbReference type="Gene3D" id="3.90.1280.10">
    <property type="entry name" value="HSP33 redox switch-like"/>
    <property type="match status" value="1"/>
</dbReference>
<accession>A0ABU7TZF7</accession>
<evidence type="ECO:0000256" key="4">
    <source>
        <dbReference type="ARBA" id="ARBA00023186"/>
    </source>
</evidence>
<evidence type="ECO:0000256" key="5">
    <source>
        <dbReference type="ARBA" id="ARBA00023284"/>
    </source>
</evidence>
<evidence type="ECO:0000256" key="2">
    <source>
        <dbReference type="ARBA" id="ARBA00022833"/>
    </source>
</evidence>
<dbReference type="Proteomes" id="UP001312908">
    <property type="component" value="Unassembled WGS sequence"/>
</dbReference>
<comment type="caution">
    <text evidence="6">The sequence shown here is derived from an EMBL/GenBank/DDBJ whole genome shotgun (WGS) entry which is preliminary data.</text>
</comment>
<reference evidence="6 7" key="1">
    <citation type="submission" date="2023-10" db="EMBL/GenBank/DDBJ databases">
        <title>Sorlinia euscelidii gen. nov., sp. nov., an acetic acid bacteria isolated from the gut of Euscelidius variegatus emitter.</title>
        <authorList>
            <person name="Michoud G."/>
            <person name="Marasco R."/>
            <person name="Seferji K."/>
            <person name="Gonella E."/>
            <person name="Garuglieri E."/>
            <person name="Alma A."/>
            <person name="Mapelli F."/>
            <person name="Borin S."/>
            <person name="Daffonchio D."/>
            <person name="Crotti E."/>
        </authorList>
    </citation>
    <scope>NUCLEOTIDE SEQUENCE [LARGE SCALE GENOMIC DNA]</scope>
    <source>
        <strain evidence="6 7">EV16P</strain>
    </source>
</reference>
<protein>
    <submittedName>
        <fullName evidence="6">Chaperone protein</fullName>
    </submittedName>
</protein>
<keyword evidence="4" id="KW-0143">Chaperone</keyword>
<dbReference type="PANTHER" id="PTHR30111">
    <property type="entry name" value="33 KDA CHAPERONIN"/>
    <property type="match status" value="1"/>
</dbReference>
<name>A0ABU7TZF7_9PROT</name>
<evidence type="ECO:0000256" key="1">
    <source>
        <dbReference type="ARBA" id="ARBA00022490"/>
    </source>
</evidence>
<dbReference type="CDD" id="cd00498">
    <property type="entry name" value="Hsp33"/>
    <property type="match status" value="1"/>
</dbReference>
<dbReference type="Gene3D" id="3.55.30.10">
    <property type="entry name" value="Hsp33 domain"/>
    <property type="match status" value="1"/>
</dbReference>
<dbReference type="SUPFAM" id="SSF118352">
    <property type="entry name" value="HSP33 redox switch-like"/>
    <property type="match status" value="1"/>
</dbReference>
<dbReference type="InterPro" id="IPR016153">
    <property type="entry name" value="Heat_shock_Hsp33_N"/>
</dbReference>
<keyword evidence="7" id="KW-1185">Reference proteome</keyword>